<dbReference type="GO" id="GO:0006629">
    <property type="term" value="P:lipid metabolic process"/>
    <property type="evidence" value="ECO:0007669"/>
    <property type="project" value="InterPro"/>
</dbReference>
<keyword evidence="1" id="KW-0732">Signal</keyword>
<feature type="signal peptide" evidence="1">
    <location>
        <begin position="1"/>
        <end position="39"/>
    </location>
</feature>
<dbReference type="InterPro" id="IPR006693">
    <property type="entry name" value="AB_hydrolase_lipase"/>
</dbReference>
<evidence type="ECO:0000259" key="2">
    <source>
        <dbReference type="Pfam" id="PF04083"/>
    </source>
</evidence>
<dbReference type="InterPro" id="IPR029058">
    <property type="entry name" value="AB_hydrolase_fold"/>
</dbReference>
<gene>
    <name evidence="3" type="ORF">U0070_008698</name>
</gene>
<keyword evidence="4" id="KW-1185">Reference proteome</keyword>
<sequence>MRVHSVGCCNWKKMQLMDMVAHLILVILLSGEPMGSVSAVNPESNMNVTEIINHWGYTSEEHVVQTEDGYILSLHRIPHGRNNHSDRGMALSMARCNSFWKSPHC</sequence>
<dbReference type="AlphaFoldDB" id="A0AAW0IAX9"/>
<accession>A0AAW0IAX9</accession>
<dbReference type="Gene3D" id="3.40.50.1820">
    <property type="entry name" value="alpha/beta hydrolase"/>
    <property type="match status" value="1"/>
</dbReference>
<comment type="caution">
    <text evidence="3">The sequence shown here is derived from an EMBL/GenBank/DDBJ whole genome shotgun (WGS) entry which is preliminary data.</text>
</comment>
<dbReference type="Pfam" id="PF04083">
    <property type="entry name" value="Abhydro_lipase"/>
    <property type="match status" value="1"/>
</dbReference>
<dbReference type="Proteomes" id="UP001488838">
    <property type="component" value="Unassembled WGS sequence"/>
</dbReference>
<organism evidence="3 4">
    <name type="scientific">Myodes glareolus</name>
    <name type="common">Bank vole</name>
    <name type="synonym">Clethrionomys glareolus</name>
    <dbReference type="NCBI Taxonomy" id="447135"/>
    <lineage>
        <taxon>Eukaryota</taxon>
        <taxon>Metazoa</taxon>
        <taxon>Chordata</taxon>
        <taxon>Craniata</taxon>
        <taxon>Vertebrata</taxon>
        <taxon>Euteleostomi</taxon>
        <taxon>Mammalia</taxon>
        <taxon>Eutheria</taxon>
        <taxon>Euarchontoglires</taxon>
        <taxon>Glires</taxon>
        <taxon>Rodentia</taxon>
        <taxon>Myomorpha</taxon>
        <taxon>Muroidea</taxon>
        <taxon>Cricetidae</taxon>
        <taxon>Arvicolinae</taxon>
        <taxon>Myodes</taxon>
    </lineage>
</organism>
<feature type="domain" description="Partial AB-hydrolase lipase" evidence="2">
    <location>
        <begin position="48"/>
        <end position="86"/>
    </location>
</feature>
<dbReference type="SUPFAM" id="SSF53474">
    <property type="entry name" value="alpha/beta-Hydrolases"/>
    <property type="match status" value="1"/>
</dbReference>
<feature type="non-terminal residue" evidence="3">
    <location>
        <position position="105"/>
    </location>
</feature>
<reference evidence="3 4" key="1">
    <citation type="journal article" date="2023" name="bioRxiv">
        <title>Conserved and derived expression patterns and positive selection on dental genes reveal complex evolutionary context of ever-growing rodent molars.</title>
        <authorList>
            <person name="Calamari Z.T."/>
            <person name="Song A."/>
            <person name="Cohen E."/>
            <person name="Akter M."/>
            <person name="Roy R.D."/>
            <person name="Hallikas O."/>
            <person name="Christensen M.M."/>
            <person name="Li P."/>
            <person name="Marangoni P."/>
            <person name="Jernvall J."/>
            <person name="Klein O.D."/>
        </authorList>
    </citation>
    <scope>NUCLEOTIDE SEQUENCE [LARGE SCALE GENOMIC DNA]</scope>
    <source>
        <strain evidence="3">V071</strain>
    </source>
</reference>
<dbReference type="EMBL" id="JBBHLL010000172">
    <property type="protein sequence ID" value="KAK7811497.1"/>
    <property type="molecule type" value="Genomic_DNA"/>
</dbReference>
<feature type="chain" id="PRO_5043586820" description="Partial AB-hydrolase lipase domain-containing protein" evidence="1">
    <location>
        <begin position="40"/>
        <end position="105"/>
    </location>
</feature>
<dbReference type="PANTHER" id="PTHR11005">
    <property type="entry name" value="LYSOSOMAL ACID LIPASE-RELATED"/>
    <property type="match status" value="1"/>
</dbReference>
<evidence type="ECO:0000313" key="4">
    <source>
        <dbReference type="Proteomes" id="UP001488838"/>
    </source>
</evidence>
<proteinExistence type="predicted"/>
<evidence type="ECO:0000256" key="1">
    <source>
        <dbReference type="SAM" id="SignalP"/>
    </source>
</evidence>
<evidence type="ECO:0000313" key="3">
    <source>
        <dbReference type="EMBL" id="KAK7811497.1"/>
    </source>
</evidence>
<name>A0AAW0IAX9_MYOGA</name>
<protein>
    <recommendedName>
        <fullName evidence="2">Partial AB-hydrolase lipase domain-containing protein</fullName>
    </recommendedName>
</protein>